<evidence type="ECO:0000256" key="2">
    <source>
        <dbReference type="ARBA" id="ARBA00004609"/>
    </source>
</evidence>
<evidence type="ECO:0000256" key="1">
    <source>
        <dbReference type="ARBA" id="ARBA00000124"/>
    </source>
</evidence>
<dbReference type="GO" id="GO:0052861">
    <property type="term" value="F:endo-1,3(4)-beta-glucanase activity"/>
    <property type="evidence" value="ECO:0007669"/>
    <property type="project" value="UniProtKB-EC"/>
</dbReference>
<evidence type="ECO:0000256" key="6">
    <source>
        <dbReference type="ARBA" id="ARBA00022622"/>
    </source>
</evidence>
<feature type="chain" id="PRO_5009887499" description="endo-1,3(4)-beta-glucanase" evidence="12">
    <location>
        <begin position="19"/>
        <end position="356"/>
    </location>
</feature>
<keyword evidence="11" id="KW-0326">Glycosidase</keyword>
<keyword evidence="8" id="KW-0624">Polysaccharide degradation</keyword>
<reference evidence="15" key="1">
    <citation type="journal article" date="2017" name="Genome Biol.">
        <title>Comparative genomics reveals high biological diversity and specific adaptations in the industrially and medically important fungal genus Aspergillus.</title>
        <authorList>
            <person name="de Vries R.P."/>
            <person name="Riley R."/>
            <person name="Wiebenga A."/>
            <person name="Aguilar-Osorio G."/>
            <person name="Amillis S."/>
            <person name="Uchima C.A."/>
            <person name="Anderluh G."/>
            <person name="Asadollahi M."/>
            <person name="Askin M."/>
            <person name="Barry K."/>
            <person name="Battaglia E."/>
            <person name="Bayram O."/>
            <person name="Benocci T."/>
            <person name="Braus-Stromeyer S.A."/>
            <person name="Caldana C."/>
            <person name="Canovas D."/>
            <person name="Cerqueira G.C."/>
            <person name="Chen F."/>
            <person name="Chen W."/>
            <person name="Choi C."/>
            <person name="Clum A."/>
            <person name="Dos Santos R.A."/>
            <person name="Damasio A.R."/>
            <person name="Diallinas G."/>
            <person name="Emri T."/>
            <person name="Fekete E."/>
            <person name="Flipphi M."/>
            <person name="Freyberg S."/>
            <person name="Gallo A."/>
            <person name="Gournas C."/>
            <person name="Habgood R."/>
            <person name="Hainaut M."/>
            <person name="Harispe M.L."/>
            <person name="Henrissat B."/>
            <person name="Hilden K.S."/>
            <person name="Hope R."/>
            <person name="Hossain A."/>
            <person name="Karabika E."/>
            <person name="Karaffa L."/>
            <person name="Karanyi Z."/>
            <person name="Krasevec N."/>
            <person name="Kuo A."/>
            <person name="Kusch H."/>
            <person name="LaButti K."/>
            <person name="Lagendijk E.L."/>
            <person name="Lapidus A."/>
            <person name="Levasseur A."/>
            <person name="Lindquist E."/>
            <person name="Lipzen A."/>
            <person name="Logrieco A.F."/>
            <person name="MacCabe A."/>
            <person name="Maekelae M.R."/>
            <person name="Malavazi I."/>
            <person name="Melin P."/>
            <person name="Meyer V."/>
            <person name="Mielnichuk N."/>
            <person name="Miskei M."/>
            <person name="Molnar A.P."/>
            <person name="Mule G."/>
            <person name="Ngan C.Y."/>
            <person name="Orejas M."/>
            <person name="Orosz E."/>
            <person name="Ouedraogo J.P."/>
            <person name="Overkamp K.M."/>
            <person name="Park H.-S."/>
            <person name="Perrone G."/>
            <person name="Piumi F."/>
            <person name="Punt P.J."/>
            <person name="Ram A.F."/>
            <person name="Ramon A."/>
            <person name="Rauscher S."/>
            <person name="Record E."/>
            <person name="Riano-Pachon D.M."/>
            <person name="Robert V."/>
            <person name="Roehrig J."/>
            <person name="Ruller R."/>
            <person name="Salamov A."/>
            <person name="Salih N.S."/>
            <person name="Samson R.A."/>
            <person name="Sandor E."/>
            <person name="Sanguinetti M."/>
            <person name="Schuetze T."/>
            <person name="Sepcic K."/>
            <person name="Shelest E."/>
            <person name="Sherlock G."/>
            <person name="Sophianopoulou V."/>
            <person name="Squina F.M."/>
            <person name="Sun H."/>
            <person name="Susca A."/>
            <person name="Todd R.B."/>
            <person name="Tsang A."/>
            <person name="Unkles S.E."/>
            <person name="van de Wiele N."/>
            <person name="van Rossen-Uffink D."/>
            <person name="Oliveira J.V."/>
            <person name="Vesth T.C."/>
            <person name="Visser J."/>
            <person name="Yu J.-H."/>
            <person name="Zhou M."/>
            <person name="Andersen M.R."/>
            <person name="Archer D.B."/>
            <person name="Baker S.E."/>
            <person name="Benoit I."/>
            <person name="Brakhage A.A."/>
            <person name="Braus G.H."/>
            <person name="Fischer R."/>
            <person name="Frisvad J.C."/>
            <person name="Goldman G.H."/>
            <person name="Houbraken J."/>
            <person name="Oakley B."/>
            <person name="Pocsi I."/>
            <person name="Scazzocchio C."/>
            <person name="Seiboth B."/>
            <person name="vanKuyk P.A."/>
            <person name="Wortman J."/>
            <person name="Dyer P.S."/>
            <person name="Grigoriev I.V."/>
        </authorList>
    </citation>
    <scope>NUCLEOTIDE SEQUENCE [LARGE SCALE GENOMIC DNA]</scope>
    <source>
        <strain evidence="15">DTO 134E9</strain>
    </source>
</reference>
<evidence type="ECO:0000256" key="11">
    <source>
        <dbReference type="ARBA" id="ARBA00023295"/>
    </source>
</evidence>
<keyword evidence="6" id="KW-0325">Glycoprotein</keyword>
<comment type="catalytic activity">
    <reaction evidence="1">
        <text>Endohydrolysis of (1-&gt;3)- or (1-&gt;4)-linkages in beta-D-glucans when the glucose residue whose reducing group is involved in the linkage to be hydrolyzed is itself substituted at C-3.</text>
        <dbReference type="EC" id="3.2.1.6"/>
    </reaction>
</comment>
<accession>A0A1L9RY10</accession>
<keyword evidence="8" id="KW-0119">Carbohydrate metabolism</keyword>
<dbReference type="EMBL" id="KV878210">
    <property type="protein sequence ID" value="OJJ39728.1"/>
    <property type="molecule type" value="Genomic_DNA"/>
</dbReference>
<sequence length="356" mass="38402">MRLATYLSMAALAQLGLAGYTVKDDYSSASHFFDKFDFFTEADPTNGYVKYVDRKTANNLGIVSGNAKGTKIGVDSKNKASGSGRQSVRLTSKASYNHGLVILDLNHMPGGACGSWPAFWMLGSGTWPNNGEIDIIEGVNDQTKNQMALHTTSGCSIDKSGFKGKLGTSNCDVKASGQSDNEGCTITAGSTKSYGSGFNSGNGGVYATEWTSDAINIWFFPHSNIPSDIANKKPTPSSWGQPTAKYAGDCKIDSHFKNMNIVFDVTFCGDWAGNTWSSSSCASKANTCQDYVANNPSAFKDTYWGINSLLVYEDSSNSKREEYDYTGLNVTSPLPRTGEAARRHAIRHGAHGRHFH</sequence>
<keyword evidence="8" id="KW-0136">Cellulose degradation</keyword>
<dbReference type="OrthoDB" id="192832at2759"/>
<proteinExistence type="inferred from homology"/>
<evidence type="ECO:0000256" key="5">
    <source>
        <dbReference type="ARBA" id="ARBA00022475"/>
    </source>
</evidence>
<dbReference type="InterPro" id="IPR000757">
    <property type="entry name" value="Beta-glucanase-like"/>
</dbReference>
<dbReference type="EC" id="3.2.1.6" evidence="4"/>
<dbReference type="STRING" id="1073089.A0A1L9RY10"/>
<keyword evidence="10" id="KW-0449">Lipoprotein</keyword>
<dbReference type="GO" id="GO:0098552">
    <property type="term" value="C:side of membrane"/>
    <property type="evidence" value="ECO:0007669"/>
    <property type="project" value="UniProtKB-KW"/>
</dbReference>
<feature type="signal peptide" evidence="12">
    <location>
        <begin position="1"/>
        <end position="18"/>
    </location>
</feature>
<dbReference type="AlphaFoldDB" id="A0A1L9RY10"/>
<name>A0A1L9RY10_ASPWE</name>
<protein>
    <recommendedName>
        <fullName evidence="4">endo-1,3(4)-beta-glucanase</fullName>
        <ecNumber evidence="4">3.2.1.6</ecNumber>
    </recommendedName>
</protein>
<keyword evidence="6" id="KW-0336">GPI-anchor</keyword>
<dbReference type="VEuPathDB" id="FungiDB:ASPWEDRAFT_105915"/>
<evidence type="ECO:0000313" key="14">
    <source>
        <dbReference type="EMBL" id="OJJ39728.1"/>
    </source>
</evidence>
<evidence type="ECO:0000256" key="10">
    <source>
        <dbReference type="ARBA" id="ARBA00023288"/>
    </source>
</evidence>
<dbReference type="SUPFAM" id="SSF49899">
    <property type="entry name" value="Concanavalin A-like lectins/glucanases"/>
    <property type="match status" value="1"/>
</dbReference>
<dbReference type="CDD" id="cd02181">
    <property type="entry name" value="GH16_fungal_Lam16A_glucanase"/>
    <property type="match status" value="1"/>
</dbReference>
<dbReference type="GO" id="GO:0030245">
    <property type="term" value="P:cellulose catabolic process"/>
    <property type="evidence" value="ECO:0007669"/>
    <property type="project" value="UniProtKB-KW"/>
</dbReference>
<dbReference type="PANTHER" id="PTHR10963">
    <property type="entry name" value="GLYCOSYL HYDROLASE-RELATED"/>
    <property type="match status" value="1"/>
</dbReference>
<dbReference type="GeneID" id="63743617"/>
<comment type="subcellular location">
    <subcellularLocation>
        <location evidence="2">Cell membrane</location>
        <topology evidence="2">Lipid-anchor</topology>
        <topology evidence="2">GPI-anchor</topology>
    </subcellularLocation>
</comment>
<dbReference type="Proteomes" id="UP000184383">
    <property type="component" value="Unassembled WGS sequence"/>
</dbReference>
<evidence type="ECO:0000256" key="7">
    <source>
        <dbReference type="ARBA" id="ARBA00022801"/>
    </source>
</evidence>
<dbReference type="Pfam" id="PF26113">
    <property type="entry name" value="GH16_XgeA"/>
    <property type="match status" value="1"/>
</dbReference>
<dbReference type="InterPro" id="IPR013320">
    <property type="entry name" value="ConA-like_dom_sf"/>
</dbReference>
<dbReference type="PROSITE" id="PS51762">
    <property type="entry name" value="GH16_2"/>
    <property type="match status" value="1"/>
</dbReference>
<keyword evidence="9" id="KW-0472">Membrane</keyword>
<keyword evidence="5" id="KW-1003">Cell membrane</keyword>
<evidence type="ECO:0000256" key="12">
    <source>
        <dbReference type="SAM" id="SignalP"/>
    </source>
</evidence>
<evidence type="ECO:0000259" key="13">
    <source>
        <dbReference type="PROSITE" id="PS51762"/>
    </source>
</evidence>
<evidence type="ECO:0000256" key="9">
    <source>
        <dbReference type="ARBA" id="ARBA00023136"/>
    </source>
</evidence>
<evidence type="ECO:0000256" key="8">
    <source>
        <dbReference type="ARBA" id="ARBA00023001"/>
    </source>
</evidence>
<keyword evidence="7" id="KW-0378">Hydrolase</keyword>
<evidence type="ECO:0000313" key="15">
    <source>
        <dbReference type="Proteomes" id="UP000184383"/>
    </source>
</evidence>
<dbReference type="PANTHER" id="PTHR10963:SF24">
    <property type="entry name" value="GLYCOSIDASE C21B10.07-RELATED"/>
    <property type="match status" value="1"/>
</dbReference>
<keyword evidence="15" id="KW-1185">Reference proteome</keyword>
<dbReference type="FunFam" id="2.60.120.200:FF:000114">
    <property type="entry name" value="Probable endo-1,3(4)-beta-glucanase NFIA_089530"/>
    <property type="match status" value="1"/>
</dbReference>
<evidence type="ECO:0000256" key="3">
    <source>
        <dbReference type="ARBA" id="ARBA00006865"/>
    </source>
</evidence>
<gene>
    <name evidence="14" type="ORF">ASPWEDRAFT_105915</name>
</gene>
<dbReference type="RefSeq" id="XP_040693404.1">
    <property type="nucleotide sequence ID" value="XM_040827769.1"/>
</dbReference>
<dbReference type="InterPro" id="IPR050546">
    <property type="entry name" value="Glycosyl_Hydrlase_16"/>
</dbReference>
<feature type="domain" description="GH16" evidence="13">
    <location>
        <begin position="24"/>
        <end position="280"/>
    </location>
</feature>
<dbReference type="GO" id="GO:0005886">
    <property type="term" value="C:plasma membrane"/>
    <property type="evidence" value="ECO:0007669"/>
    <property type="project" value="UniProtKB-SubCell"/>
</dbReference>
<comment type="similarity">
    <text evidence="3">Belongs to the glycosyl hydrolase 16 family.</text>
</comment>
<organism evidence="14 15">
    <name type="scientific">Aspergillus wentii DTO 134E9</name>
    <dbReference type="NCBI Taxonomy" id="1073089"/>
    <lineage>
        <taxon>Eukaryota</taxon>
        <taxon>Fungi</taxon>
        <taxon>Dikarya</taxon>
        <taxon>Ascomycota</taxon>
        <taxon>Pezizomycotina</taxon>
        <taxon>Eurotiomycetes</taxon>
        <taxon>Eurotiomycetidae</taxon>
        <taxon>Eurotiales</taxon>
        <taxon>Aspergillaceae</taxon>
        <taxon>Aspergillus</taxon>
        <taxon>Aspergillus subgen. Cremei</taxon>
    </lineage>
</organism>
<dbReference type="Gene3D" id="2.60.120.200">
    <property type="match status" value="1"/>
</dbReference>
<evidence type="ECO:0000256" key="4">
    <source>
        <dbReference type="ARBA" id="ARBA00012599"/>
    </source>
</evidence>
<keyword evidence="12" id="KW-0732">Signal</keyword>